<comment type="caution">
    <text evidence="2">The sequence shown here is derived from an EMBL/GenBank/DDBJ whole genome shotgun (WGS) entry which is preliminary data.</text>
</comment>
<dbReference type="AlphaFoldDB" id="A0A139H079"/>
<evidence type="ECO:0000313" key="3">
    <source>
        <dbReference type="Proteomes" id="UP000070133"/>
    </source>
</evidence>
<accession>A0A139H079</accession>
<protein>
    <submittedName>
        <fullName evidence="2">Uncharacterized protein</fullName>
    </submittedName>
</protein>
<evidence type="ECO:0000313" key="2">
    <source>
        <dbReference type="EMBL" id="KXS95866.1"/>
    </source>
</evidence>
<dbReference type="OrthoDB" id="3639542at2759"/>
<reference evidence="2 3" key="1">
    <citation type="submission" date="2015-07" db="EMBL/GenBank/DDBJ databases">
        <title>Comparative genomics of the Sigatoka disease complex on banana suggests a link between parallel evolutionary changes in Pseudocercospora fijiensis and Pseudocercospora eumusae and increased virulence on the banana host.</title>
        <authorList>
            <person name="Chang T.-C."/>
            <person name="Salvucci A."/>
            <person name="Crous P.W."/>
            <person name="Stergiopoulos I."/>
        </authorList>
    </citation>
    <scope>NUCLEOTIDE SEQUENCE [LARGE SCALE GENOMIC DNA]</scope>
    <source>
        <strain evidence="2 3">CBS 114824</strain>
    </source>
</reference>
<keyword evidence="1" id="KW-0732">Signal</keyword>
<dbReference type="Proteomes" id="UP000070133">
    <property type="component" value="Unassembled WGS sequence"/>
</dbReference>
<keyword evidence="3" id="KW-1185">Reference proteome</keyword>
<organism evidence="2 3">
    <name type="scientific">Pseudocercospora eumusae</name>
    <dbReference type="NCBI Taxonomy" id="321146"/>
    <lineage>
        <taxon>Eukaryota</taxon>
        <taxon>Fungi</taxon>
        <taxon>Dikarya</taxon>
        <taxon>Ascomycota</taxon>
        <taxon>Pezizomycotina</taxon>
        <taxon>Dothideomycetes</taxon>
        <taxon>Dothideomycetidae</taxon>
        <taxon>Mycosphaerellales</taxon>
        <taxon>Mycosphaerellaceae</taxon>
        <taxon>Pseudocercospora</taxon>
    </lineage>
</organism>
<proteinExistence type="predicted"/>
<feature type="signal peptide" evidence="1">
    <location>
        <begin position="1"/>
        <end position="18"/>
    </location>
</feature>
<evidence type="ECO:0000256" key="1">
    <source>
        <dbReference type="SAM" id="SignalP"/>
    </source>
</evidence>
<gene>
    <name evidence="2" type="ORF">AC578_7872</name>
</gene>
<dbReference type="EMBL" id="LFZN01000196">
    <property type="protein sequence ID" value="KXS95866.1"/>
    <property type="molecule type" value="Genomic_DNA"/>
</dbReference>
<sequence length="236" mass="26547">MWTLSFEVVLLCATLSTGHILAPYGNWTFTGRTHQTTLRSYGQYHSLSTTDVSTTCTDTSPTHYGTGRHSIPTITSHRYTKETTHYGPLSTGHPSIYCNKTQTFPVSRTSYHHKPSGYPSYPSHYFNETRPSSYSNITRTPGTRHQDNNHHSIPYTISHYSVETTTTPPAVHYSTTMRNTIPGYIADHGTPSHYMSSAIRSYDQPTMPTYYIAHTTLITTTKTYYSPNSVVPANYA</sequence>
<name>A0A139H079_9PEZI</name>
<feature type="chain" id="PRO_5007806292" evidence="1">
    <location>
        <begin position="19"/>
        <end position="236"/>
    </location>
</feature>